<accession>A0A2T3NA17</accession>
<protein>
    <submittedName>
        <fullName evidence="2">Envelope stress response protein PspG</fullName>
    </submittedName>
</protein>
<dbReference type="InterPro" id="IPR014318">
    <property type="entry name" value="Phageshock_PspG"/>
</dbReference>
<dbReference type="AlphaFoldDB" id="A0A2T3NA17"/>
<keyword evidence="1" id="KW-0812">Transmembrane</keyword>
<dbReference type="Proteomes" id="UP000241771">
    <property type="component" value="Unassembled WGS sequence"/>
</dbReference>
<keyword evidence="1" id="KW-1133">Transmembrane helix</keyword>
<keyword evidence="3" id="KW-1185">Reference proteome</keyword>
<evidence type="ECO:0000313" key="2">
    <source>
        <dbReference type="EMBL" id="PSW10484.1"/>
    </source>
</evidence>
<reference evidence="2 3" key="1">
    <citation type="submission" date="2018-01" db="EMBL/GenBank/DDBJ databases">
        <title>Whole genome sequencing of Histamine producing bacteria.</title>
        <authorList>
            <person name="Butler K."/>
        </authorList>
    </citation>
    <scope>NUCLEOTIDE SEQUENCE [LARGE SCALE GENOMIC DNA]</scope>
    <source>
        <strain evidence="2 3">DSM 100436</strain>
    </source>
</reference>
<name>A0A2T3NA17_9GAMM</name>
<dbReference type="NCBIfam" id="TIGR02975">
    <property type="entry name" value="phageshock_pspG"/>
    <property type="match status" value="1"/>
</dbReference>
<feature type="transmembrane region" description="Helical" evidence="1">
    <location>
        <begin position="37"/>
        <end position="61"/>
    </location>
</feature>
<dbReference type="OrthoDB" id="5894062at2"/>
<evidence type="ECO:0000313" key="3">
    <source>
        <dbReference type="Proteomes" id="UP000241771"/>
    </source>
</evidence>
<gene>
    <name evidence="2" type="primary">pspG</name>
    <name evidence="2" type="ORF">C9I98_25100</name>
</gene>
<keyword evidence="1" id="KW-0472">Membrane</keyword>
<dbReference type="EMBL" id="PYMA01000027">
    <property type="protein sequence ID" value="PSW10484.1"/>
    <property type="molecule type" value="Genomic_DNA"/>
</dbReference>
<proteinExistence type="predicted"/>
<sequence>MVELLFLIAFAIVLFFSGISMIGMVLAVAAGFVVMAIAGMIGVMFKMLPWLILIAVVIWFYRERNAEKRHREKYFR</sequence>
<dbReference type="RefSeq" id="WP_036826936.1">
    <property type="nucleotide sequence ID" value="NZ_JGVO01000796.1"/>
</dbReference>
<organism evidence="2 3">
    <name type="scientific">Photobacterium sanctipauli</name>
    <dbReference type="NCBI Taxonomy" id="1342794"/>
    <lineage>
        <taxon>Bacteria</taxon>
        <taxon>Pseudomonadati</taxon>
        <taxon>Pseudomonadota</taxon>
        <taxon>Gammaproteobacteria</taxon>
        <taxon>Vibrionales</taxon>
        <taxon>Vibrionaceae</taxon>
        <taxon>Photobacterium</taxon>
    </lineage>
</organism>
<comment type="caution">
    <text evidence="2">The sequence shown here is derived from an EMBL/GenBank/DDBJ whole genome shotgun (WGS) entry which is preliminary data.</text>
</comment>
<evidence type="ECO:0000256" key="1">
    <source>
        <dbReference type="SAM" id="Phobius"/>
    </source>
</evidence>
<dbReference type="Pfam" id="PF09583">
    <property type="entry name" value="Phageshock_PspG"/>
    <property type="match status" value="1"/>
</dbReference>